<dbReference type="Pfam" id="PF06487">
    <property type="entry name" value="SAP18"/>
    <property type="match status" value="1"/>
</dbReference>
<feature type="non-terminal residue" evidence="1">
    <location>
        <position position="1"/>
    </location>
</feature>
<comment type="caution">
    <text evidence="1">The sequence shown here is derived from an EMBL/GenBank/DDBJ whole genome shotgun (WGS) entry which is preliminary data.</text>
</comment>
<gene>
    <name evidence="1" type="ORF">P7K49_031526</name>
</gene>
<dbReference type="InterPro" id="IPR042534">
    <property type="entry name" value="SAP18_sf"/>
</dbReference>
<reference evidence="1 2" key="1">
    <citation type="submission" date="2023-05" db="EMBL/GenBank/DDBJ databases">
        <title>B98-5 Cell Line De Novo Hybrid Assembly: An Optical Mapping Approach.</title>
        <authorList>
            <person name="Kananen K."/>
            <person name="Auerbach J.A."/>
            <person name="Kautto E."/>
            <person name="Blachly J.S."/>
        </authorList>
    </citation>
    <scope>NUCLEOTIDE SEQUENCE [LARGE SCALE GENOMIC DNA]</scope>
    <source>
        <strain evidence="1">B95-8</strain>
        <tissue evidence="1">Cell line</tissue>
    </source>
</reference>
<name>A0ABQ9U0H0_SAGOE</name>
<evidence type="ECO:0000313" key="2">
    <source>
        <dbReference type="Proteomes" id="UP001266305"/>
    </source>
</evidence>
<protein>
    <submittedName>
        <fullName evidence="1">Uncharacterized protein</fullName>
    </submittedName>
</protein>
<evidence type="ECO:0000313" key="1">
    <source>
        <dbReference type="EMBL" id="KAK2090270.1"/>
    </source>
</evidence>
<dbReference type="Proteomes" id="UP001266305">
    <property type="component" value="Unassembled WGS sequence"/>
</dbReference>
<dbReference type="Gene3D" id="3.10.20.550">
    <property type="entry name" value="ASAP complex, SAP18 subunit"/>
    <property type="match status" value="1"/>
</dbReference>
<dbReference type="InterPro" id="IPR010516">
    <property type="entry name" value="SAP18"/>
</dbReference>
<accession>A0ABQ9U0H0</accession>
<proteinExistence type="predicted"/>
<dbReference type="EMBL" id="JASSZA010000017">
    <property type="protein sequence ID" value="KAK2090270.1"/>
    <property type="molecule type" value="Genomic_DNA"/>
</dbReference>
<sequence>PAVANNSCRHRMIEFSQGNILSSELPIYTWMDATLKELSLMLKDLAIELRRLAAPGLAERGLSVLEIKRMEYENIDI</sequence>
<keyword evidence="2" id="KW-1185">Reference proteome</keyword>
<organism evidence="1 2">
    <name type="scientific">Saguinus oedipus</name>
    <name type="common">Cotton-top tamarin</name>
    <name type="synonym">Oedipomidas oedipus</name>
    <dbReference type="NCBI Taxonomy" id="9490"/>
    <lineage>
        <taxon>Eukaryota</taxon>
        <taxon>Metazoa</taxon>
        <taxon>Chordata</taxon>
        <taxon>Craniata</taxon>
        <taxon>Vertebrata</taxon>
        <taxon>Euteleostomi</taxon>
        <taxon>Mammalia</taxon>
        <taxon>Eutheria</taxon>
        <taxon>Euarchontoglires</taxon>
        <taxon>Primates</taxon>
        <taxon>Haplorrhini</taxon>
        <taxon>Platyrrhini</taxon>
        <taxon>Cebidae</taxon>
        <taxon>Callitrichinae</taxon>
        <taxon>Saguinus</taxon>
    </lineage>
</organism>